<comment type="caution">
    <text evidence="1">The sequence shown here is derived from an EMBL/GenBank/DDBJ whole genome shotgun (WGS) entry which is preliminary data.</text>
</comment>
<keyword evidence="2" id="KW-1185">Reference proteome</keyword>
<proteinExistence type="predicted"/>
<name>A0ABX3A129_9GAMM</name>
<evidence type="ECO:0000313" key="1">
    <source>
        <dbReference type="EMBL" id="ODN41333.1"/>
    </source>
</evidence>
<dbReference type="EMBL" id="MDTU01000003">
    <property type="protein sequence ID" value="ODN41333.1"/>
    <property type="molecule type" value="Genomic_DNA"/>
</dbReference>
<protein>
    <recommendedName>
        <fullName evidence="3">Helix-turn-helix domain-containing protein</fullName>
    </recommendedName>
</protein>
<dbReference type="RefSeq" id="WP_069314126.1">
    <property type="nucleotide sequence ID" value="NZ_MDTU01000003.1"/>
</dbReference>
<organism evidence="1 2">
    <name type="scientific">Piscirickettsia litoralis</name>
    <dbReference type="NCBI Taxonomy" id="1891921"/>
    <lineage>
        <taxon>Bacteria</taxon>
        <taxon>Pseudomonadati</taxon>
        <taxon>Pseudomonadota</taxon>
        <taxon>Gammaproteobacteria</taxon>
        <taxon>Thiotrichales</taxon>
        <taxon>Piscirickettsiaceae</taxon>
        <taxon>Piscirickettsia</taxon>
    </lineage>
</organism>
<evidence type="ECO:0008006" key="3">
    <source>
        <dbReference type="Google" id="ProtNLM"/>
    </source>
</evidence>
<gene>
    <name evidence="1" type="ORF">BGC07_16310</name>
</gene>
<reference evidence="1 2" key="1">
    <citation type="submission" date="2016-08" db="EMBL/GenBank/DDBJ databases">
        <title>Draft genome sequence of Candidatus Piscirickettsia litoralis, from seawater.</title>
        <authorList>
            <person name="Wan X."/>
            <person name="Lee A.J."/>
            <person name="Hou S."/>
            <person name="Donachie S.P."/>
        </authorList>
    </citation>
    <scope>NUCLEOTIDE SEQUENCE [LARGE SCALE GENOMIC DNA]</scope>
    <source>
        <strain evidence="1 2">Y2</strain>
    </source>
</reference>
<evidence type="ECO:0000313" key="2">
    <source>
        <dbReference type="Proteomes" id="UP000094329"/>
    </source>
</evidence>
<accession>A0ABX3A129</accession>
<dbReference type="Proteomes" id="UP000094329">
    <property type="component" value="Unassembled WGS sequence"/>
</dbReference>
<sequence>MKYILASDYAKLNKMAEPEVYELVNQNKLQSKHFGSYRRPLFIAVESVPKNIISLDAEANYFLLRNASKKLGVSPERIREIFKAGLIKPIRTKGFVLIDEDQLFSEEVAKFLGRYD</sequence>